<feature type="compositionally biased region" description="Polar residues" evidence="1">
    <location>
        <begin position="653"/>
        <end position="662"/>
    </location>
</feature>
<keyword evidence="3" id="KW-0238">DNA-binding</keyword>
<feature type="compositionally biased region" description="Low complexity" evidence="1">
    <location>
        <begin position="883"/>
        <end position="899"/>
    </location>
</feature>
<feature type="compositionally biased region" description="Polar residues" evidence="1">
    <location>
        <begin position="1"/>
        <end position="12"/>
    </location>
</feature>
<keyword evidence="3" id="KW-0371">Homeobox</keyword>
<feature type="compositionally biased region" description="Basic and acidic residues" evidence="1">
    <location>
        <begin position="526"/>
        <end position="601"/>
    </location>
</feature>
<feature type="compositionally biased region" description="Basic and acidic residues" evidence="1">
    <location>
        <begin position="1436"/>
        <end position="1456"/>
    </location>
</feature>
<feature type="compositionally biased region" description="Polar residues" evidence="1">
    <location>
        <begin position="1988"/>
        <end position="2001"/>
    </location>
</feature>
<dbReference type="GO" id="GO:0034967">
    <property type="term" value="C:Set3 complex"/>
    <property type="evidence" value="ECO:0007669"/>
    <property type="project" value="TreeGrafter"/>
</dbReference>
<protein>
    <submittedName>
        <fullName evidence="3">Homeodomain-like</fullName>
    </submittedName>
</protein>
<dbReference type="InterPro" id="IPR051571">
    <property type="entry name" value="N-CoR_corepressor"/>
</dbReference>
<feature type="compositionally biased region" description="Basic residues" evidence="1">
    <location>
        <begin position="172"/>
        <end position="181"/>
    </location>
</feature>
<feature type="compositionally biased region" description="Basic and acidic residues" evidence="1">
    <location>
        <begin position="486"/>
        <end position="507"/>
    </location>
</feature>
<feature type="region of interest" description="Disordered" evidence="1">
    <location>
        <begin position="1303"/>
        <end position="1468"/>
    </location>
</feature>
<dbReference type="PANTHER" id="PTHR13992:SF39">
    <property type="entry name" value="SMRTER, ISOFORM G"/>
    <property type="match status" value="1"/>
</dbReference>
<evidence type="ECO:0000256" key="1">
    <source>
        <dbReference type="SAM" id="MobiDB-lite"/>
    </source>
</evidence>
<dbReference type="InterPro" id="IPR009057">
    <property type="entry name" value="Homeodomain-like_sf"/>
</dbReference>
<feature type="compositionally biased region" description="Basic and acidic residues" evidence="1">
    <location>
        <begin position="330"/>
        <end position="341"/>
    </location>
</feature>
<feature type="compositionally biased region" description="Polar residues" evidence="1">
    <location>
        <begin position="2055"/>
        <end position="2100"/>
    </location>
</feature>
<feature type="compositionally biased region" description="Low complexity" evidence="1">
    <location>
        <begin position="1940"/>
        <end position="1949"/>
    </location>
</feature>
<feature type="compositionally biased region" description="Basic and acidic residues" evidence="1">
    <location>
        <begin position="13"/>
        <end position="26"/>
    </location>
</feature>
<feature type="compositionally biased region" description="Low complexity" evidence="1">
    <location>
        <begin position="1885"/>
        <end position="1908"/>
    </location>
</feature>
<organism evidence="3 4">
    <name type="scientific">Penicillium camemberti (strain FM 013)</name>
    <dbReference type="NCBI Taxonomy" id="1429867"/>
    <lineage>
        <taxon>Eukaryota</taxon>
        <taxon>Fungi</taxon>
        <taxon>Dikarya</taxon>
        <taxon>Ascomycota</taxon>
        <taxon>Pezizomycotina</taxon>
        <taxon>Eurotiomycetes</taxon>
        <taxon>Eurotiomycetidae</taxon>
        <taxon>Eurotiales</taxon>
        <taxon>Aspergillaceae</taxon>
        <taxon>Penicillium</taxon>
    </lineage>
</organism>
<dbReference type="Pfam" id="PF00249">
    <property type="entry name" value="Myb_DNA-binding"/>
    <property type="match status" value="1"/>
</dbReference>
<dbReference type="SUPFAM" id="SSF46689">
    <property type="entry name" value="Homeodomain-like"/>
    <property type="match status" value="2"/>
</dbReference>
<feature type="compositionally biased region" description="Polar residues" evidence="1">
    <location>
        <begin position="902"/>
        <end position="917"/>
    </location>
</feature>
<name>A0A0G4PP39_PENC3</name>
<feature type="region of interest" description="Disordered" evidence="1">
    <location>
        <begin position="1691"/>
        <end position="2192"/>
    </location>
</feature>
<dbReference type="PROSITE" id="PS51293">
    <property type="entry name" value="SANT"/>
    <property type="match status" value="1"/>
</dbReference>
<feature type="compositionally biased region" description="Basic and acidic residues" evidence="1">
    <location>
        <begin position="1764"/>
        <end position="1777"/>
    </location>
</feature>
<evidence type="ECO:0000313" key="4">
    <source>
        <dbReference type="Proteomes" id="UP000053732"/>
    </source>
</evidence>
<feature type="domain" description="SANT" evidence="2">
    <location>
        <begin position="1243"/>
        <end position="1294"/>
    </location>
</feature>
<dbReference type="InterPro" id="IPR001005">
    <property type="entry name" value="SANT/Myb"/>
</dbReference>
<sequence>MSSRFPPSSGFNSRDRSPQRFGDRRPPVGPRGPDDGPAPFGRDPPRGPRALVDSPRGGHFGGRGRGYGRGDFRDRDLRDRDRDRDFRDNRDGPPFRRDLDRDWVRRDRDFDPRDNRIGFGRGRSRSPTRDFRDIREPPGRDFDLVRMRRNSRDSIISASSGGPEGPPPNGGHIHRGGMRGRGRGDWEGGRGRGRPPFLDDRDLFRRRSRSREPWRGRDRMVDRDRDRDMDRDRVLDRDRMMDRDRDRDLPRPRDRDRELDRDLDRRDRFDRREDWDNRRPDREDRDRPVDFWKRDRPPSRADSRAASGSTTSSHPPTAPGPGPAPALADRLSDHPQVDHGRKPSTIPSTAALEPTRDSERNDPVAVRSSAVRPDPVRPRPDAVRPDAIRPGAVRPDTIRPGTVRPDAVRPDAVRPDAVRPDAVRPDAIRPGAVRPDTIRPGTVRPDAVRPDAVRPDAVRPDAVRPDAIRPGAVRPDTIRPGTVRPDAVRPDAVRPDAVRPDAVRPDAIRPGAVRPDTIRPGTVRPDAVRPDAVRPDAVRPDPTRPDAVRPDPTRPDAVRPDTVRPDTVRPDTVRPDTVRPDPTRLDSVRPDARPDSPRLDAVHPSAPRLDAPRLDAPRLDAVRPDAMKSPGPITRNSPPPAAPQVPAFGSVTAPITNASANEDSSDQRTEPISTFPTERDRYEVPQRQPAQPPTGPKAERNEITQPLEPRSRLEGPREAGKHQVVPPRLSKPSINFPDVSPPTAPAAMTRPDSGAGPNEGFGAGRSNSLTSSPTFARIPPPAPRALSREPSMSPRMKSSNIPTGPRALQWKAPSPRGRKGSKQWVRPGYGRTPSLPNTLPKQEPIDESEGVLPASEATRSLLPPETDEPESGEILPHEPAREPSPVSPSLNLPLRRSLSAVDIQTTDVNEPSEQSGTDKPALIPDFEGSSDEEDGENIVFTQEYLDERRRIFEKDMESLRAELPPPPLEDSAIVALLIKIQLLGMVANEQTVEHPSKPAAEQVLDRLVDPLPSVEDEELTNRPSTERVVSFASTLPEREPEPIVETIIPPVVSPAEVTVENLPFLRSGPPTPISDMDVYHENIATQNHLRDTFSTELSKVQAEAFRKNALLRDEYVSHYKIWRMAIWELDRMKDKKSMTPGPTSLPASTAPTTPASMPEGREGRRYKGNSELDFLNALKASEISAQEELERRRIKMATARPDLGREAIIPNMLEPREVKARIYKDVNNTIECNRALDVFGFVPPPNDFTPEEHIIFTDAFMAHPKRWGKIAESLPGRNFQQCIVHYYLTKEEIKYKAKLNQRWSKRGKGTRKGPRPKSNALIADLGVVKPDFVGEEEPPAVTDTGRPRRAAAPTFGDSTEAESAPVGRRGQLGKDGEPVERSSTRRGGRGGGTRGGRRVKTTAQPDPKAQVAMPQGDLPPIVPPAPLHSGSEMESAPDHILEGYEARERERSEKESLPPMPRGRVGRGRAKEGVYVFESTELEPPLAAKQLETGYGSLQPTSYWSVPEQRDFPALLGHFGRDFEGISAWMKTKTTVMVKNFYQRRLDSGQKDFELIATDAEDKKARGEATGPLPVPSVAPKRRYEATPSSIIPRPLAPHGDTMTEIDEIRFPKGKPVGLSPQPMSLHGRPPSDKDRNAGRYQPLAQASAASPVPSTATLIEESTRAIRAQGGPSHRIQGGPRLGYFTEERRDSSALPHVTSRSQELPISSRHPGSMPPDMTRMEPLSAQAYMPTQQPTSLLSSTHSRHPSLTQPPGSPTQQLRPELDIASVHRDPFAKRPYYSLAGQPMGIAQSPRPGLSPVKDVPRPSATPAPDATRQVPAKRSNIMSILNDEPEEPQPRKRFAGEQTLSATGAAPGINPRPVYQASGPPRHEDTIMSGMPQKPSSYAQQTQQAQYQPSSRYSEYPGYGPPHGGSGTSANNDWMARFDPRAQQTPPQPQSQTLPPQQQHRGRQGSYSSYAATPSQSSLTNLPAPSPAPTPPPTNASQRSAYPNVFSQASAQPPMASGSRDMASQPTSYRQASPGPRSTMAYGSRQDPPTPAQSSASLYGMHPRQSATPNPVQQHSYQQHVQTMVSGSHQPQSHRSTPVNLPNAPSQYGHNTPPPQSQAGRSMASLASLGRSYTPPSGLHPSMSGGTMGGYAPQSSAPGSMPPLHQRPPGSLGDTVSTPTHHRVYSHGSAQGGLPPPSQPPR</sequence>
<evidence type="ECO:0000313" key="3">
    <source>
        <dbReference type="EMBL" id="CRL27958.1"/>
    </source>
</evidence>
<feature type="compositionally biased region" description="Pro residues" evidence="1">
    <location>
        <begin position="1974"/>
        <end position="1984"/>
    </location>
</feature>
<feature type="compositionally biased region" description="Basic and acidic residues" evidence="1">
    <location>
        <begin position="406"/>
        <end position="427"/>
    </location>
</feature>
<feature type="compositionally biased region" description="Basic and acidic residues" evidence="1">
    <location>
        <begin position="610"/>
        <end position="626"/>
    </location>
</feature>
<evidence type="ECO:0000259" key="2">
    <source>
        <dbReference type="PROSITE" id="PS51293"/>
    </source>
</evidence>
<feature type="compositionally biased region" description="Basic and acidic residues" evidence="1">
    <location>
        <begin position="68"/>
        <end position="116"/>
    </location>
</feature>
<dbReference type="EMBL" id="HG793158">
    <property type="protein sequence ID" value="CRL27958.1"/>
    <property type="molecule type" value="Genomic_DNA"/>
</dbReference>
<feature type="compositionally biased region" description="Polar residues" evidence="1">
    <location>
        <begin position="1732"/>
        <end position="1762"/>
    </location>
</feature>
<feature type="compositionally biased region" description="Low complexity" evidence="1">
    <location>
        <begin position="305"/>
        <end position="315"/>
    </location>
</feature>
<dbReference type="InterPro" id="IPR017884">
    <property type="entry name" value="SANT_dom"/>
</dbReference>
<dbReference type="CDD" id="cd00167">
    <property type="entry name" value="SANT"/>
    <property type="match status" value="1"/>
</dbReference>
<keyword evidence="4" id="KW-1185">Reference proteome</keyword>
<dbReference type="GO" id="GO:0006357">
    <property type="term" value="P:regulation of transcription by RNA polymerase II"/>
    <property type="evidence" value="ECO:0007669"/>
    <property type="project" value="TreeGrafter"/>
</dbReference>
<feature type="compositionally biased region" description="Basic and acidic residues" evidence="1">
    <location>
        <begin position="709"/>
        <end position="721"/>
    </location>
</feature>
<feature type="compositionally biased region" description="Low complexity" evidence="1">
    <location>
        <begin position="1139"/>
        <end position="1156"/>
    </location>
</feature>
<proteinExistence type="predicted"/>
<feature type="region of interest" description="Disordered" evidence="1">
    <location>
        <begin position="1612"/>
        <end position="1639"/>
    </location>
</feature>
<feature type="region of interest" description="Disordered" evidence="1">
    <location>
        <begin position="1135"/>
        <end position="1166"/>
    </location>
</feature>
<feature type="compositionally biased region" description="Basic and acidic residues" evidence="1">
    <location>
        <begin position="446"/>
        <end position="467"/>
    </location>
</feature>
<feature type="compositionally biased region" description="Basic and acidic residues" evidence="1">
    <location>
        <begin position="374"/>
        <end position="387"/>
    </location>
</feature>
<feature type="compositionally biased region" description="Basic and acidic residues" evidence="1">
    <location>
        <begin position="127"/>
        <end position="152"/>
    </location>
</feature>
<feature type="compositionally biased region" description="Polar residues" evidence="1">
    <location>
        <begin position="765"/>
        <end position="774"/>
    </location>
</feature>
<feature type="compositionally biased region" description="Gly residues" evidence="1">
    <location>
        <begin position="58"/>
        <end position="67"/>
    </location>
</feature>
<feature type="compositionally biased region" description="Basic and acidic residues" evidence="1">
    <location>
        <begin position="197"/>
        <end position="303"/>
    </location>
</feature>
<feature type="compositionally biased region" description="Polar residues" evidence="1">
    <location>
        <begin position="1955"/>
        <end position="1966"/>
    </location>
</feature>
<dbReference type="STRING" id="1429867.A0A0G4PP39"/>
<feature type="compositionally biased region" description="Polar residues" evidence="1">
    <location>
        <begin position="2012"/>
        <end position="2021"/>
    </location>
</feature>
<dbReference type="SMART" id="SM00717">
    <property type="entry name" value="SANT"/>
    <property type="match status" value="2"/>
</dbReference>
<feature type="region of interest" description="Disordered" evidence="1">
    <location>
        <begin position="1"/>
        <end position="934"/>
    </location>
</feature>
<dbReference type="GO" id="GO:0003677">
    <property type="term" value="F:DNA binding"/>
    <property type="evidence" value="ECO:0007669"/>
    <property type="project" value="UniProtKB-KW"/>
</dbReference>
<feature type="compositionally biased region" description="Basic residues" evidence="1">
    <location>
        <begin position="1303"/>
        <end position="1315"/>
    </location>
</feature>
<dbReference type="Gene3D" id="1.10.10.60">
    <property type="entry name" value="Homeodomain-like"/>
    <property type="match status" value="1"/>
</dbReference>
<dbReference type="Gene3D" id="1.20.58.1880">
    <property type="match status" value="1"/>
</dbReference>
<feature type="compositionally biased region" description="Basic and acidic residues" evidence="1">
    <location>
        <begin position="1372"/>
        <end position="1383"/>
    </location>
</feature>
<dbReference type="PANTHER" id="PTHR13992">
    <property type="entry name" value="NUCLEAR RECEPTOR CO-REPRESSOR RELATED NCOR"/>
    <property type="match status" value="1"/>
</dbReference>
<reference evidence="3 4" key="1">
    <citation type="journal article" date="2014" name="Nat. Commun.">
        <title>Multiple recent horizontal transfers of a large genomic region in cheese making fungi.</title>
        <authorList>
            <person name="Cheeseman K."/>
            <person name="Ropars J."/>
            <person name="Renault P."/>
            <person name="Dupont J."/>
            <person name="Gouzy J."/>
            <person name="Branca A."/>
            <person name="Abraham A.L."/>
            <person name="Ceppi M."/>
            <person name="Conseiller E."/>
            <person name="Debuchy R."/>
            <person name="Malagnac F."/>
            <person name="Goarin A."/>
            <person name="Silar P."/>
            <person name="Lacoste S."/>
            <person name="Sallet E."/>
            <person name="Bensimon A."/>
            <person name="Giraud T."/>
            <person name="Brygoo Y."/>
        </authorList>
    </citation>
    <scope>NUCLEOTIDE SEQUENCE [LARGE SCALE GENOMIC DNA]</scope>
    <source>
        <strain evidence="4">FM 013</strain>
    </source>
</reference>
<accession>A0A0G4PP39</accession>
<gene>
    <name evidence="3" type="ORF">PCAMFM013_S025g000016</name>
</gene>
<dbReference type="Proteomes" id="UP000053732">
    <property type="component" value="Unassembled WGS sequence"/>
</dbReference>